<sequence length="149" mass="16619">MPDITVRALHLDDRAQWDALYQGYATFYNVTQTAQMRDTVWSWLHDANKDPRGLVAARADGTLIGLAHFRPFPRPLSATTGCFLDDLFVSPDARGTGAADALIENVRSIAAGEGWSVVRWITAENNYRGRGVYDRVASKTAWVTYDIKI</sequence>
<organism evidence="4 5">
    <name type="scientific">Shinella lacus</name>
    <dbReference type="NCBI Taxonomy" id="2654216"/>
    <lineage>
        <taxon>Bacteria</taxon>
        <taxon>Pseudomonadati</taxon>
        <taxon>Pseudomonadota</taxon>
        <taxon>Alphaproteobacteria</taxon>
        <taxon>Hyphomicrobiales</taxon>
        <taxon>Rhizobiaceae</taxon>
        <taxon>Shinella</taxon>
    </lineage>
</organism>
<proteinExistence type="predicted"/>
<keyword evidence="2" id="KW-0012">Acyltransferase</keyword>
<dbReference type="PANTHER" id="PTHR43877:SF2">
    <property type="entry name" value="AMINOALKYLPHOSPHONATE N-ACETYLTRANSFERASE-RELATED"/>
    <property type="match status" value="1"/>
</dbReference>
<dbReference type="RefSeq" id="WP_256114852.1">
    <property type="nucleotide sequence ID" value="NZ_WHSB02000001.1"/>
</dbReference>
<dbReference type="Gene3D" id="3.40.630.30">
    <property type="match status" value="1"/>
</dbReference>
<keyword evidence="5" id="KW-1185">Reference proteome</keyword>
<comment type="caution">
    <text evidence="4">The sequence shown here is derived from an EMBL/GenBank/DDBJ whole genome shotgun (WGS) entry which is preliminary data.</text>
</comment>
<dbReference type="SUPFAM" id="SSF55729">
    <property type="entry name" value="Acyl-CoA N-acyltransferases (Nat)"/>
    <property type="match status" value="1"/>
</dbReference>
<name>A0ABT1R0R9_9HYPH</name>
<evidence type="ECO:0000313" key="4">
    <source>
        <dbReference type="EMBL" id="MCQ4628777.1"/>
    </source>
</evidence>
<feature type="domain" description="N-acetyltransferase" evidence="3">
    <location>
        <begin position="4"/>
        <end position="149"/>
    </location>
</feature>
<dbReference type="InterPro" id="IPR016181">
    <property type="entry name" value="Acyl_CoA_acyltransferase"/>
</dbReference>
<evidence type="ECO:0000256" key="2">
    <source>
        <dbReference type="ARBA" id="ARBA00023315"/>
    </source>
</evidence>
<reference evidence="4" key="1">
    <citation type="submission" date="2021-07" db="EMBL/GenBank/DDBJ databases">
        <title>Shinella sp. nov., a novel member of the genus Shinella from water.</title>
        <authorList>
            <person name="Deng Y."/>
        </authorList>
    </citation>
    <scope>NUCLEOTIDE SEQUENCE</scope>
    <source>
        <strain evidence="4">CPCC 100929</strain>
    </source>
</reference>
<evidence type="ECO:0000256" key="1">
    <source>
        <dbReference type="ARBA" id="ARBA00022679"/>
    </source>
</evidence>
<dbReference type="Pfam" id="PF00583">
    <property type="entry name" value="Acetyltransf_1"/>
    <property type="match status" value="1"/>
</dbReference>
<keyword evidence="1" id="KW-0808">Transferase</keyword>
<evidence type="ECO:0000313" key="5">
    <source>
        <dbReference type="Proteomes" id="UP000996601"/>
    </source>
</evidence>
<dbReference type="EMBL" id="WHSB02000001">
    <property type="protein sequence ID" value="MCQ4628777.1"/>
    <property type="molecule type" value="Genomic_DNA"/>
</dbReference>
<gene>
    <name evidence="4" type="ORF">GB927_001940</name>
</gene>
<protein>
    <submittedName>
        <fullName evidence="4">GNAT family N-acetyltransferase</fullName>
    </submittedName>
</protein>
<dbReference type="PROSITE" id="PS51186">
    <property type="entry name" value="GNAT"/>
    <property type="match status" value="1"/>
</dbReference>
<dbReference type="InterPro" id="IPR000182">
    <property type="entry name" value="GNAT_dom"/>
</dbReference>
<dbReference type="Proteomes" id="UP000996601">
    <property type="component" value="Unassembled WGS sequence"/>
</dbReference>
<dbReference type="PANTHER" id="PTHR43877">
    <property type="entry name" value="AMINOALKYLPHOSPHONATE N-ACETYLTRANSFERASE-RELATED-RELATED"/>
    <property type="match status" value="1"/>
</dbReference>
<dbReference type="InterPro" id="IPR050832">
    <property type="entry name" value="Bact_Acetyltransf"/>
</dbReference>
<evidence type="ECO:0000259" key="3">
    <source>
        <dbReference type="PROSITE" id="PS51186"/>
    </source>
</evidence>
<dbReference type="CDD" id="cd04301">
    <property type="entry name" value="NAT_SF"/>
    <property type="match status" value="1"/>
</dbReference>
<accession>A0ABT1R0R9</accession>